<dbReference type="GO" id="GO:0016301">
    <property type="term" value="F:kinase activity"/>
    <property type="evidence" value="ECO:0007669"/>
    <property type="project" value="UniProtKB-KW"/>
</dbReference>
<organism evidence="3 4">
    <name type="scientific">Zarconia navalis LEGE 11467</name>
    <dbReference type="NCBI Taxonomy" id="1828826"/>
    <lineage>
        <taxon>Bacteria</taxon>
        <taxon>Bacillati</taxon>
        <taxon>Cyanobacteriota</taxon>
        <taxon>Cyanophyceae</taxon>
        <taxon>Oscillatoriophycideae</taxon>
        <taxon>Oscillatoriales</taxon>
        <taxon>Oscillatoriales incertae sedis</taxon>
        <taxon>Zarconia</taxon>
        <taxon>Zarconia navalis</taxon>
    </lineage>
</organism>
<dbReference type="AlphaFoldDB" id="A0A928W3J3"/>
<evidence type="ECO:0000256" key="2">
    <source>
        <dbReference type="SAM" id="MobiDB-lite"/>
    </source>
</evidence>
<name>A0A928W3J3_9CYAN</name>
<keyword evidence="4" id="KW-1185">Reference proteome</keyword>
<evidence type="ECO:0000313" key="3">
    <source>
        <dbReference type="EMBL" id="MBE9042605.1"/>
    </source>
</evidence>
<dbReference type="PANTHER" id="PTHR10566:SF128">
    <property type="entry name" value="UBIB DOMAIN CONTAINING KINASE"/>
    <property type="match status" value="1"/>
</dbReference>
<proteinExistence type="inferred from homology"/>
<feature type="region of interest" description="Disordered" evidence="2">
    <location>
        <begin position="217"/>
        <end position="239"/>
    </location>
</feature>
<sequence>YALIIRSLVTLEGIAINVDPEFKVLSKAYPYVAKRLLTDSSPELRTSLRELLFKDGSFRWNRLENLLKNARTSDDYDLGAGLNQALDFVFSDRGSFVRERIVEEVVKNVDLLTQDAARSTRAALGELLGWQQPVPSNGRVSVKVPQERQALEHIKRILTILRDTPGFDAMDLLPRVPQLLVKPETQRMGQEIASNLAQRFLARMIRNLLLDENPVQHPVQHTEGSRRVPKLPPGSPTSR</sequence>
<dbReference type="EMBL" id="JADEXN010000394">
    <property type="protein sequence ID" value="MBE9042605.1"/>
    <property type="molecule type" value="Genomic_DNA"/>
</dbReference>
<dbReference type="Proteomes" id="UP000621799">
    <property type="component" value="Unassembled WGS sequence"/>
</dbReference>
<feature type="compositionally biased region" description="Pro residues" evidence="2">
    <location>
        <begin position="230"/>
        <end position="239"/>
    </location>
</feature>
<protein>
    <submittedName>
        <fullName evidence="3">AarF/ABC1/UbiB kinase family protein</fullName>
    </submittedName>
</protein>
<evidence type="ECO:0000313" key="4">
    <source>
        <dbReference type="Proteomes" id="UP000621799"/>
    </source>
</evidence>
<evidence type="ECO:0000256" key="1">
    <source>
        <dbReference type="ARBA" id="ARBA00009670"/>
    </source>
</evidence>
<keyword evidence="3" id="KW-0418">Kinase</keyword>
<feature type="non-terminal residue" evidence="3">
    <location>
        <position position="1"/>
    </location>
</feature>
<comment type="similarity">
    <text evidence="1">Belongs to the protein kinase superfamily. ADCK protein kinase family.</text>
</comment>
<dbReference type="PANTHER" id="PTHR10566">
    <property type="entry name" value="CHAPERONE-ACTIVITY OF BC1 COMPLEX CABC1 -RELATED"/>
    <property type="match status" value="1"/>
</dbReference>
<accession>A0A928W3J3</accession>
<keyword evidence="3" id="KW-0808">Transferase</keyword>
<comment type="caution">
    <text evidence="3">The sequence shown here is derived from an EMBL/GenBank/DDBJ whole genome shotgun (WGS) entry which is preliminary data.</text>
</comment>
<dbReference type="InterPro" id="IPR050154">
    <property type="entry name" value="UbiB_kinase"/>
</dbReference>
<reference evidence="3" key="1">
    <citation type="submission" date="2020-10" db="EMBL/GenBank/DDBJ databases">
        <authorList>
            <person name="Castelo-Branco R."/>
            <person name="Eusebio N."/>
            <person name="Adriana R."/>
            <person name="Vieira A."/>
            <person name="Brugerolle De Fraissinette N."/>
            <person name="Rezende De Castro R."/>
            <person name="Schneider M.P."/>
            <person name="Vasconcelos V."/>
            <person name="Leao P.N."/>
        </authorList>
    </citation>
    <scope>NUCLEOTIDE SEQUENCE</scope>
    <source>
        <strain evidence="3">LEGE 11467</strain>
    </source>
</reference>
<gene>
    <name evidence="3" type="ORF">IQ235_17725</name>
</gene>